<reference evidence="8" key="1">
    <citation type="submission" date="2020-10" db="EMBL/GenBank/DDBJ databases">
        <authorList>
            <person name="Gilroy R."/>
        </authorList>
    </citation>
    <scope>NUCLEOTIDE SEQUENCE</scope>
    <source>
        <strain evidence="8">CHK186-9395</strain>
    </source>
</reference>
<dbReference type="AlphaFoldDB" id="A0A9D1NER1"/>
<dbReference type="InterPro" id="IPR001708">
    <property type="entry name" value="YidC/ALB3/OXA1/COX18"/>
</dbReference>
<dbReference type="GO" id="GO:0016020">
    <property type="term" value="C:membrane"/>
    <property type="evidence" value="ECO:0007669"/>
    <property type="project" value="UniProtKB-SubCell"/>
</dbReference>
<comment type="caution">
    <text evidence="8">The sequence shown here is derived from an EMBL/GenBank/DDBJ whole genome shotgun (WGS) entry which is preliminary data.</text>
</comment>
<evidence type="ECO:0000256" key="6">
    <source>
        <dbReference type="SAM" id="Phobius"/>
    </source>
</evidence>
<dbReference type="GO" id="GO:0051205">
    <property type="term" value="P:protein insertion into membrane"/>
    <property type="evidence" value="ECO:0007669"/>
    <property type="project" value="TreeGrafter"/>
</dbReference>
<evidence type="ECO:0000259" key="7">
    <source>
        <dbReference type="Pfam" id="PF02096"/>
    </source>
</evidence>
<evidence type="ECO:0000256" key="5">
    <source>
        <dbReference type="RuleBase" id="RU003945"/>
    </source>
</evidence>
<proteinExistence type="inferred from homology"/>
<evidence type="ECO:0000256" key="1">
    <source>
        <dbReference type="ARBA" id="ARBA00004141"/>
    </source>
</evidence>
<accession>A0A9D1NER1</accession>
<dbReference type="EMBL" id="DVOJ01000006">
    <property type="protein sequence ID" value="HIV01252.1"/>
    <property type="molecule type" value="Genomic_DNA"/>
</dbReference>
<dbReference type="Proteomes" id="UP000886861">
    <property type="component" value="Unassembled WGS sequence"/>
</dbReference>
<dbReference type="PANTHER" id="PTHR12428:SF65">
    <property type="entry name" value="CYTOCHROME C OXIDASE ASSEMBLY PROTEIN COX18, MITOCHONDRIAL"/>
    <property type="match status" value="1"/>
</dbReference>
<gene>
    <name evidence="8" type="primary">yidC</name>
    <name evidence="8" type="ORF">IAA62_01690</name>
</gene>
<feature type="transmembrane region" description="Helical" evidence="6">
    <location>
        <begin position="291"/>
        <end position="311"/>
    </location>
</feature>
<dbReference type="Pfam" id="PF02096">
    <property type="entry name" value="60KD_IMP"/>
    <property type="match status" value="1"/>
</dbReference>
<evidence type="ECO:0000256" key="2">
    <source>
        <dbReference type="ARBA" id="ARBA00022692"/>
    </source>
</evidence>
<sequence>MAFLSSLLITAPSGVWPTIINAFEAVGNYAWAIILLTICIKLVMSPLDFFNKKISRKNAQIQAVLAPEMAKIQKQYGHDKNLYNQKLNELYKKNNFNIFGSCIFMLVNFVLIIVIFFTLWNSLNSMANYKIADQYNQLETVYYQTYDQTSGTDEEKVSAANQAVVVKYDEIKDSWLWIESVWVSETPWTNSIPDFNAYLSMIGNKVDILNTETGEMESVNFSDLTETEQTEIQNRYNTVMNPLRESTGRANGYLILVILAVGTAFLSQFLNAYRVGKKTKSRNGDSPKSQASNKIVMIILPIIMGIFTLFYNSIFALYIITSQLISIITTPLIDLILDKVEARAEKKKEAKVVVDYSRKK</sequence>
<keyword evidence="2 5" id="KW-0812">Transmembrane</keyword>
<organism evidence="8 9">
    <name type="scientific">Candidatus Caccopulliclostridium gallistercoris</name>
    <dbReference type="NCBI Taxonomy" id="2840719"/>
    <lineage>
        <taxon>Bacteria</taxon>
        <taxon>Bacillati</taxon>
        <taxon>Bacillota</taxon>
        <taxon>Clostridia</taxon>
        <taxon>Candidatus Caccopulliclostridium</taxon>
    </lineage>
</organism>
<keyword evidence="4 6" id="KW-0472">Membrane</keyword>
<feature type="transmembrane region" description="Helical" evidence="6">
    <location>
        <begin position="96"/>
        <end position="120"/>
    </location>
</feature>
<dbReference type="InterPro" id="IPR028055">
    <property type="entry name" value="YidC/Oxa/ALB_C"/>
</dbReference>
<feature type="transmembrane region" description="Helical" evidence="6">
    <location>
        <begin position="250"/>
        <end position="270"/>
    </location>
</feature>
<name>A0A9D1NER1_9FIRM</name>
<comment type="similarity">
    <text evidence="5">Belongs to the OXA1/ALB3/YidC family.</text>
</comment>
<dbReference type="PANTHER" id="PTHR12428">
    <property type="entry name" value="OXA1"/>
    <property type="match status" value="1"/>
</dbReference>
<evidence type="ECO:0000256" key="3">
    <source>
        <dbReference type="ARBA" id="ARBA00022989"/>
    </source>
</evidence>
<dbReference type="NCBIfam" id="TIGR03592">
    <property type="entry name" value="yidC_oxa1_cterm"/>
    <property type="match status" value="1"/>
</dbReference>
<comment type="subcellular location">
    <subcellularLocation>
        <location evidence="1 5">Membrane</location>
        <topology evidence="1 5">Multi-pass membrane protein</topology>
    </subcellularLocation>
</comment>
<feature type="transmembrane region" description="Helical" evidence="6">
    <location>
        <begin position="29"/>
        <end position="50"/>
    </location>
</feature>
<feature type="transmembrane region" description="Helical" evidence="6">
    <location>
        <begin position="317"/>
        <end position="337"/>
    </location>
</feature>
<evidence type="ECO:0000256" key="4">
    <source>
        <dbReference type="ARBA" id="ARBA00023136"/>
    </source>
</evidence>
<protein>
    <submittedName>
        <fullName evidence="8">Membrane protein insertase YidC</fullName>
    </submittedName>
</protein>
<dbReference type="GO" id="GO:0032977">
    <property type="term" value="F:membrane insertase activity"/>
    <property type="evidence" value="ECO:0007669"/>
    <property type="project" value="InterPro"/>
</dbReference>
<keyword evidence="3 6" id="KW-1133">Transmembrane helix</keyword>
<evidence type="ECO:0000313" key="8">
    <source>
        <dbReference type="EMBL" id="HIV01252.1"/>
    </source>
</evidence>
<reference evidence="8" key="2">
    <citation type="journal article" date="2021" name="PeerJ">
        <title>Extensive microbial diversity within the chicken gut microbiome revealed by metagenomics and culture.</title>
        <authorList>
            <person name="Gilroy R."/>
            <person name="Ravi A."/>
            <person name="Getino M."/>
            <person name="Pursley I."/>
            <person name="Horton D.L."/>
            <person name="Alikhan N.F."/>
            <person name="Baker D."/>
            <person name="Gharbi K."/>
            <person name="Hall N."/>
            <person name="Watson M."/>
            <person name="Adriaenssens E.M."/>
            <person name="Foster-Nyarko E."/>
            <person name="Jarju S."/>
            <person name="Secka A."/>
            <person name="Antonio M."/>
            <person name="Oren A."/>
            <person name="Chaudhuri R.R."/>
            <person name="La Ragione R."/>
            <person name="Hildebrand F."/>
            <person name="Pallen M.J."/>
        </authorList>
    </citation>
    <scope>NUCLEOTIDE SEQUENCE</scope>
    <source>
        <strain evidence="8">CHK186-9395</strain>
    </source>
</reference>
<feature type="domain" description="Membrane insertase YidC/Oxa/ALB C-terminal" evidence="7">
    <location>
        <begin position="29"/>
        <end position="332"/>
    </location>
</feature>
<evidence type="ECO:0000313" key="9">
    <source>
        <dbReference type="Proteomes" id="UP000886861"/>
    </source>
</evidence>